<dbReference type="InterPro" id="IPR029058">
    <property type="entry name" value="AB_hydrolase_fold"/>
</dbReference>
<name>A0AAD5SFR7_9FUNG</name>
<dbReference type="SUPFAM" id="SSF53474">
    <property type="entry name" value="alpha/beta-Hydrolases"/>
    <property type="match status" value="1"/>
</dbReference>
<dbReference type="GO" id="GO:0008236">
    <property type="term" value="F:serine-type peptidase activity"/>
    <property type="evidence" value="ECO:0007669"/>
    <property type="project" value="InterPro"/>
</dbReference>
<dbReference type="PANTHER" id="PTHR42972">
    <property type="entry name" value="TOL-PAL SYSTEM PROTEIN TOLB"/>
    <property type="match status" value="1"/>
</dbReference>
<evidence type="ECO:0000313" key="2">
    <source>
        <dbReference type="EMBL" id="KAJ3053644.1"/>
    </source>
</evidence>
<accession>A0AAD5SFR7</accession>
<sequence length="730" mass="80513">MPGYGYVSEEQRGVVLLSDDAVIPQVINDRLVTAFASVTITNANVTGQEILPIHTADSQGPRGDESGWIQVVSARATCSEGIQIKIVLPVHFSIKLAPGQTYPVPLNLSIEGDNAPKSMRIHLDLADLGNTKRWTVSTGEYELERREWGSAYKITFLDYDHSVHYAMAFPPEGNCEQWPEKRCPVVLALHGAGVEASSSYWTESYRRQKNAWVLFPTGRTPWGYDWHGPSFWNIESALDALRLRPGVPDDLVNSVGVNRERLIYAGHSNGGQGAWWLLSHYPDRALAGLPAAGYVKIQFYIPYFMRIGDAYADPLLRGILESAISEHDIDLYASNMAGIPILARTGGSDDNVPPVHSRRLIRMVNEWSRKTTAANLSEIPNQGHWFAGVVDDDVMQSFVDTSLQNASTQGLSLPALPSAFSLSTLNPASSGSKGGIRILQLQVPFRLGTIRVHRQNDQWILNTTNVRRFGFVADDRQEGLQRWSVDGTNFDKPPVVSGKSYLKGEDGIWKVADDMLWISEERHFSTYGPAIHIFDQPFIIVIPSTITERTITYRKMAQHLATSWYLFGRGGTQIVRDVDVLDGIAAQYNMLVLGGPEDNMFTKKRQPGLESMVKFLPGGGFQIDKRVYVDQGTGILFLAPSPTRTRMGLFIAGTDADGLLRAAWTVPFRTGLQVPDYIVLGEEYGDPSTGWTAGDGAPFGGAGTKGAGGVLAAGYWSNHWDFDARCGYLK</sequence>
<organism evidence="2 3">
    <name type="scientific">Rhizophlyctis rosea</name>
    <dbReference type="NCBI Taxonomy" id="64517"/>
    <lineage>
        <taxon>Eukaryota</taxon>
        <taxon>Fungi</taxon>
        <taxon>Fungi incertae sedis</taxon>
        <taxon>Chytridiomycota</taxon>
        <taxon>Chytridiomycota incertae sedis</taxon>
        <taxon>Chytridiomycetes</taxon>
        <taxon>Rhizophlyctidales</taxon>
        <taxon>Rhizophlyctidaceae</taxon>
        <taxon>Rhizophlyctis</taxon>
    </lineage>
</organism>
<dbReference type="EMBL" id="JADGJD010000191">
    <property type="protein sequence ID" value="KAJ3053644.1"/>
    <property type="molecule type" value="Genomic_DNA"/>
</dbReference>
<dbReference type="Pfam" id="PF00326">
    <property type="entry name" value="Peptidase_S9"/>
    <property type="match status" value="1"/>
</dbReference>
<dbReference type="Proteomes" id="UP001212841">
    <property type="component" value="Unassembled WGS sequence"/>
</dbReference>
<keyword evidence="3" id="KW-1185">Reference proteome</keyword>
<dbReference type="Gene3D" id="3.40.50.1820">
    <property type="entry name" value="alpha/beta hydrolase"/>
    <property type="match status" value="1"/>
</dbReference>
<dbReference type="InterPro" id="IPR001375">
    <property type="entry name" value="Peptidase_S9_cat"/>
</dbReference>
<dbReference type="AlphaFoldDB" id="A0AAD5SFR7"/>
<reference evidence="2" key="1">
    <citation type="submission" date="2020-05" db="EMBL/GenBank/DDBJ databases">
        <title>Phylogenomic resolution of chytrid fungi.</title>
        <authorList>
            <person name="Stajich J.E."/>
            <person name="Amses K."/>
            <person name="Simmons R."/>
            <person name="Seto K."/>
            <person name="Myers J."/>
            <person name="Bonds A."/>
            <person name="Quandt C.A."/>
            <person name="Barry K."/>
            <person name="Liu P."/>
            <person name="Grigoriev I."/>
            <person name="Longcore J.E."/>
            <person name="James T.Y."/>
        </authorList>
    </citation>
    <scope>NUCLEOTIDE SEQUENCE</scope>
    <source>
        <strain evidence="2">JEL0318</strain>
    </source>
</reference>
<evidence type="ECO:0000259" key="1">
    <source>
        <dbReference type="Pfam" id="PF00326"/>
    </source>
</evidence>
<dbReference type="PANTHER" id="PTHR42972:SF9">
    <property type="entry name" value="PEPTIDASE S9 PROLYL OLIGOPEPTIDASE CATALYTIC DOMAIN-CONTAINING PROTEIN"/>
    <property type="match status" value="1"/>
</dbReference>
<dbReference type="GO" id="GO:0006508">
    <property type="term" value="P:proteolysis"/>
    <property type="evidence" value="ECO:0007669"/>
    <property type="project" value="InterPro"/>
</dbReference>
<protein>
    <recommendedName>
        <fullName evidence="1">Peptidase S9 prolyl oligopeptidase catalytic domain-containing protein</fullName>
    </recommendedName>
</protein>
<evidence type="ECO:0000313" key="3">
    <source>
        <dbReference type="Proteomes" id="UP001212841"/>
    </source>
</evidence>
<feature type="domain" description="Peptidase S9 prolyl oligopeptidase catalytic" evidence="1">
    <location>
        <begin position="256"/>
        <end position="387"/>
    </location>
</feature>
<comment type="caution">
    <text evidence="2">The sequence shown here is derived from an EMBL/GenBank/DDBJ whole genome shotgun (WGS) entry which is preliminary data.</text>
</comment>
<proteinExistence type="predicted"/>
<gene>
    <name evidence="2" type="ORF">HK097_003757</name>
</gene>